<evidence type="ECO:0000313" key="1">
    <source>
        <dbReference type="EMBL" id="SOQ47218.1"/>
    </source>
</evidence>
<dbReference type="AlphaFoldDB" id="A0A2H1W2E4"/>
<sequence>MTAHGWCGGWATGCRVTCSGYDPQIVVLGPEALVRVYFTLNEIETRARLAVRLVGSLELADQGAERALVSEIEGKASNDFFRLGRGERKCQTLRLVTIQY</sequence>
<accession>A0A2H1W2E4</accession>
<organism evidence="1">
    <name type="scientific">Spodoptera frugiperda</name>
    <name type="common">Fall armyworm</name>
    <dbReference type="NCBI Taxonomy" id="7108"/>
    <lineage>
        <taxon>Eukaryota</taxon>
        <taxon>Metazoa</taxon>
        <taxon>Ecdysozoa</taxon>
        <taxon>Arthropoda</taxon>
        <taxon>Hexapoda</taxon>
        <taxon>Insecta</taxon>
        <taxon>Pterygota</taxon>
        <taxon>Neoptera</taxon>
        <taxon>Endopterygota</taxon>
        <taxon>Lepidoptera</taxon>
        <taxon>Glossata</taxon>
        <taxon>Ditrysia</taxon>
        <taxon>Noctuoidea</taxon>
        <taxon>Noctuidae</taxon>
        <taxon>Amphipyrinae</taxon>
        <taxon>Spodoptera</taxon>
    </lineage>
</organism>
<dbReference type="EMBL" id="ODYU01005877">
    <property type="protein sequence ID" value="SOQ47218.1"/>
    <property type="molecule type" value="Genomic_DNA"/>
</dbReference>
<reference evidence="1" key="1">
    <citation type="submission" date="2016-07" db="EMBL/GenBank/DDBJ databases">
        <authorList>
            <person name="Bretaudeau A."/>
        </authorList>
    </citation>
    <scope>NUCLEOTIDE SEQUENCE</scope>
    <source>
        <strain evidence="1">Rice</strain>
        <tissue evidence="1">Whole body</tissue>
    </source>
</reference>
<protein>
    <submittedName>
        <fullName evidence="1">SFRICE_002003</fullName>
    </submittedName>
</protein>
<gene>
    <name evidence="1" type="ORF">SFRICE_002003</name>
</gene>
<proteinExistence type="predicted"/>
<name>A0A2H1W2E4_SPOFR</name>